<sequence length="406" mass="48805">MEDREKIIKFKNINIVDYLNKTHKTADNFLIETQKHNLKKYMKELNTELYKTFVNNSDDLLDILNAYDFCFDLLSDFSAPRINHDDGTNTEITQLNCKEFEKKTARFEDDLTAFKTENRYLVTTEYFNEKKYYVILTNDLMFIGQKIQGEDKKYRLKNVFNRNIVEMKMFDNYIGVTVDGIKYTFTGETDALTDFYDLFTDTTYFMQKEGDEINKDLVKYFIITEQFEKLAEYSEKYPHVEINTESIEPRNEEELKQLLRISRNKNKMFSAFVNRSFESGLSKINKIQVLEKLIEEIFEFFYMFLDDLRLLHSNLDMENWTMNLLIESFIKKIFNTIEKRIFNKFLELKITNENLKLIQSKLVFKEYNYVYMFDQLLRRKEGFSKKCLEMTKNEINVLLDSFMSNS</sequence>
<proteinExistence type="predicted"/>
<name>A0A1Y1S8G6_9MICR</name>
<reference evidence="1 2" key="1">
    <citation type="journal article" date="2017" name="Environ. Microbiol.">
        <title>Decay of the glycolytic pathway and adaptation to intranuclear parasitism within Enterocytozoonidae microsporidia.</title>
        <authorList>
            <person name="Wiredu Boakye D."/>
            <person name="Jaroenlak P."/>
            <person name="Prachumwat A."/>
            <person name="Williams T.A."/>
            <person name="Bateman K.S."/>
            <person name="Itsathitphaisarn O."/>
            <person name="Sritunyalucksana K."/>
            <person name="Paszkiewicz K.H."/>
            <person name="Moore K.A."/>
            <person name="Stentiford G.D."/>
            <person name="Williams B.A."/>
        </authorList>
    </citation>
    <scope>NUCLEOTIDE SEQUENCE [LARGE SCALE GENOMIC DNA]</scope>
    <source>
        <strain evidence="1 2">GB1</strain>
    </source>
</reference>
<organism evidence="1 2">
    <name type="scientific">Enterospora canceri</name>
    <dbReference type="NCBI Taxonomy" id="1081671"/>
    <lineage>
        <taxon>Eukaryota</taxon>
        <taxon>Fungi</taxon>
        <taxon>Fungi incertae sedis</taxon>
        <taxon>Microsporidia</taxon>
        <taxon>Enterocytozoonidae</taxon>
        <taxon>Enterospora</taxon>
    </lineage>
</organism>
<dbReference type="AlphaFoldDB" id="A0A1Y1S8G6"/>
<comment type="caution">
    <text evidence="1">The sequence shown here is derived from an EMBL/GenBank/DDBJ whole genome shotgun (WGS) entry which is preliminary data.</text>
</comment>
<dbReference type="Proteomes" id="UP000192639">
    <property type="component" value="Unassembled WGS sequence"/>
</dbReference>
<gene>
    <name evidence="1" type="ORF">ECANGB1_42</name>
</gene>
<accession>A0A1Y1S8G6</accession>
<dbReference type="VEuPathDB" id="MicrosporidiaDB:ECANGB1_42"/>
<evidence type="ECO:0000313" key="2">
    <source>
        <dbReference type="Proteomes" id="UP000192639"/>
    </source>
</evidence>
<dbReference type="EMBL" id="LWDP01000010">
    <property type="protein sequence ID" value="ORD94752.1"/>
    <property type="molecule type" value="Genomic_DNA"/>
</dbReference>
<keyword evidence="2" id="KW-1185">Reference proteome</keyword>
<protein>
    <submittedName>
        <fullName evidence="1">Uncharacterized protein</fullName>
    </submittedName>
</protein>
<dbReference type="OrthoDB" id="2195370at2759"/>
<evidence type="ECO:0000313" key="1">
    <source>
        <dbReference type="EMBL" id="ORD94752.1"/>
    </source>
</evidence>